<dbReference type="PROSITE" id="PS00878">
    <property type="entry name" value="ODR_DC_2_1"/>
    <property type="match status" value="1"/>
</dbReference>
<keyword evidence="4" id="KW-0663">Pyridoxal phosphate</keyword>
<dbReference type="Gene3D" id="3.20.20.10">
    <property type="entry name" value="Alanine racemase"/>
    <property type="match status" value="1"/>
</dbReference>
<dbReference type="PANTHER" id="PTHR11482:SF6">
    <property type="entry name" value="ORNITHINE DECARBOXYLASE 1-RELATED"/>
    <property type="match status" value="1"/>
</dbReference>
<dbReference type="SUPFAM" id="SSF51419">
    <property type="entry name" value="PLP-binding barrel"/>
    <property type="match status" value="1"/>
</dbReference>
<comment type="caution">
    <text evidence="7">The sequence shown here is derived from an EMBL/GenBank/DDBJ whole genome shotgun (WGS) entry which is preliminary data.</text>
</comment>
<dbReference type="EMBL" id="MVBM01000003">
    <property type="protein sequence ID" value="OOK75859.1"/>
    <property type="molecule type" value="Genomic_DNA"/>
</dbReference>
<keyword evidence="3" id="KW-0210">Decarboxylase</keyword>
<dbReference type="InterPro" id="IPR022653">
    <property type="entry name" value="De-COase2_pyr-phos_BS"/>
</dbReference>
<dbReference type="Proteomes" id="UP000189229">
    <property type="component" value="Unassembled WGS sequence"/>
</dbReference>
<dbReference type="GO" id="GO:0004586">
    <property type="term" value="F:ornithine decarboxylase activity"/>
    <property type="evidence" value="ECO:0007669"/>
    <property type="project" value="TreeGrafter"/>
</dbReference>
<evidence type="ECO:0000256" key="2">
    <source>
        <dbReference type="ARBA" id="ARBA00008872"/>
    </source>
</evidence>
<dbReference type="Pfam" id="PF02784">
    <property type="entry name" value="Orn_Arg_deC_N"/>
    <property type="match status" value="1"/>
</dbReference>
<dbReference type="InterPro" id="IPR002433">
    <property type="entry name" value="Orn_de-COase"/>
</dbReference>
<dbReference type="InterPro" id="IPR022644">
    <property type="entry name" value="De-COase2_N"/>
</dbReference>
<name>A0A1V3X9G2_MYCKA</name>
<evidence type="ECO:0000313" key="7">
    <source>
        <dbReference type="EMBL" id="OOK75859.1"/>
    </source>
</evidence>
<dbReference type="PRINTS" id="PR01182">
    <property type="entry name" value="ORNDCRBXLASE"/>
</dbReference>
<dbReference type="GO" id="GO:0033387">
    <property type="term" value="P:putrescine biosynthetic process from arginine, via ornithine"/>
    <property type="evidence" value="ECO:0007669"/>
    <property type="project" value="TreeGrafter"/>
</dbReference>
<comment type="similarity">
    <text evidence="2">Belongs to the Orn/Lys/Arg decarboxylase class-II family.</text>
</comment>
<protein>
    <submittedName>
        <fullName evidence="7">Pyridoxal-dependent decarboxylase, pyridoxal binding domain protein</fullName>
    </submittedName>
</protein>
<evidence type="ECO:0000313" key="8">
    <source>
        <dbReference type="Proteomes" id="UP000189229"/>
    </source>
</evidence>
<evidence type="ECO:0000256" key="1">
    <source>
        <dbReference type="ARBA" id="ARBA00001933"/>
    </source>
</evidence>
<dbReference type="PANTHER" id="PTHR11482">
    <property type="entry name" value="ARGININE/DIAMINOPIMELATE/ORNITHINE DECARBOXYLASE"/>
    <property type="match status" value="1"/>
</dbReference>
<dbReference type="InterPro" id="IPR029066">
    <property type="entry name" value="PLP-binding_barrel"/>
</dbReference>
<keyword evidence="5" id="KW-0456">Lyase</keyword>
<organism evidence="7 8">
    <name type="scientific">Mycobacterium kansasii</name>
    <dbReference type="NCBI Taxonomy" id="1768"/>
    <lineage>
        <taxon>Bacteria</taxon>
        <taxon>Bacillati</taxon>
        <taxon>Actinomycetota</taxon>
        <taxon>Actinomycetes</taxon>
        <taxon>Mycobacteriales</taxon>
        <taxon>Mycobacteriaceae</taxon>
        <taxon>Mycobacterium</taxon>
    </lineage>
</organism>
<proteinExistence type="inferred from homology"/>
<evidence type="ECO:0000256" key="4">
    <source>
        <dbReference type="ARBA" id="ARBA00022898"/>
    </source>
</evidence>
<evidence type="ECO:0000256" key="3">
    <source>
        <dbReference type="ARBA" id="ARBA00022793"/>
    </source>
</evidence>
<evidence type="ECO:0000256" key="5">
    <source>
        <dbReference type="ARBA" id="ARBA00023239"/>
    </source>
</evidence>
<accession>A0A1V3X9G2</accession>
<sequence length="146" mass="15216">MRETPYLTIDLARVRDNLQALRAALPEASIRYAVKANPGEPVLRLLAGEGAEFDVASVGEIDACRLAGIDGSRLAFGNTIKKPAAVGHAYASGVRRFVFDTHEGLAAIAEHAPGASVECRIAPAFPSSVTPFGHKFGCAPDAAAAC</sequence>
<comment type="cofactor">
    <cofactor evidence="1">
        <name>pyridoxal 5'-phosphate</name>
        <dbReference type="ChEBI" id="CHEBI:597326"/>
    </cofactor>
</comment>
<gene>
    <name evidence="7" type="ORF">BZL30_3831</name>
</gene>
<dbReference type="GO" id="GO:0005737">
    <property type="term" value="C:cytoplasm"/>
    <property type="evidence" value="ECO:0007669"/>
    <property type="project" value="TreeGrafter"/>
</dbReference>
<dbReference type="AlphaFoldDB" id="A0A1V3X9G2"/>
<feature type="domain" description="Orn/DAP/Arg decarboxylase 2 N-terminal" evidence="6">
    <location>
        <begin position="12"/>
        <end position="142"/>
    </location>
</feature>
<reference evidence="7 8" key="1">
    <citation type="submission" date="2017-02" db="EMBL/GenBank/DDBJ databases">
        <title>Complete genome sequences of Mycobacterium kansasii strains isolated from rhesus macaques.</title>
        <authorList>
            <person name="Panda A."/>
            <person name="Nagaraj S."/>
            <person name="Zhao X."/>
            <person name="Tettelin H."/>
            <person name="Detolla L.J."/>
        </authorList>
    </citation>
    <scope>NUCLEOTIDE SEQUENCE [LARGE SCALE GENOMIC DNA]</scope>
    <source>
        <strain evidence="7 8">11-3813</strain>
    </source>
</reference>
<evidence type="ECO:0000259" key="6">
    <source>
        <dbReference type="Pfam" id="PF02784"/>
    </source>
</evidence>